<dbReference type="STRING" id="1912961.BU204_08415"/>
<organism evidence="2 3">
    <name type="scientific">Actinophytocola xanthii</name>
    <dbReference type="NCBI Taxonomy" id="1912961"/>
    <lineage>
        <taxon>Bacteria</taxon>
        <taxon>Bacillati</taxon>
        <taxon>Actinomycetota</taxon>
        <taxon>Actinomycetes</taxon>
        <taxon>Pseudonocardiales</taxon>
        <taxon>Pseudonocardiaceae</taxon>
    </lineage>
</organism>
<dbReference type="OrthoDB" id="9767561at2"/>
<dbReference type="InterPro" id="IPR036188">
    <property type="entry name" value="FAD/NAD-bd_sf"/>
</dbReference>
<dbReference type="PANTHER" id="PTHR42841">
    <property type="entry name" value="AMINE OXIDASE"/>
    <property type="match status" value="1"/>
</dbReference>
<dbReference type="AlphaFoldDB" id="A0A1Q8CUW1"/>
<proteinExistence type="predicted"/>
<reference evidence="2 3" key="1">
    <citation type="submission" date="2016-12" db="EMBL/GenBank/DDBJ databases">
        <title>The draft genome sequence of Actinophytocola sp. 11-183.</title>
        <authorList>
            <person name="Wang W."/>
            <person name="Yuan L."/>
        </authorList>
    </citation>
    <scope>NUCLEOTIDE SEQUENCE [LARGE SCALE GENOMIC DNA]</scope>
    <source>
        <strain evidence="2 3">11-183</strain>
    </source>
</reference>
<gene>
    <name evidence="2" type="ORF">BU204_08415</name>
</gene>
<keyword evidence="3" id="KW-1185">Reference proteome</keyword>
<evidence type="ECO:0000313" key="2">
    <source>
        <dbReference type="EMBL" id="OLF18142.1"/>
    </source>
</evidence>
<evidence type="ECO:0000313" key="3">
    <source>
        <dbReference type="Proteomes" id="UP000185596"/>
    </source>
</evidence>
<name>A0A1Q8CUW1_9PSEU</name>
<dbReference type="RefSeq" id="WP_075125001.1">
    <property type="nucleotide sequence ID" value="NZ_MSIE01000011.1"/>
</dbReference>
<evidence type="ECO:0000259" key="1">
    <source>
        <dbReference type="Pfam" id="PF01593"/>
    </source>
</evidence>
<dbReference type="Gene3D" id="3.50.50.60">
    <property type="entry name" value="FAD/NAD(P)-binding domain"/>
    <property type="match status" value="1"/>
</dbReference>
<feature type="domain" description="Amine oxidase" evidence="1">
    <location>
        <begin position="16"/>
        <end position="410"/>
    </location>
</feature>
<dbReference type="SUPFAM" id="SSF51905">
    <property type="entry name" value="FAD/NAD(P)-binding domain"/>
    <property type="match status" value="1"/>
</dbReference>
<dbReference type="EMBL" id="MSIE01000011">
    <property type="protein sequence ID" value="OLF18142.1"/>
    <property type="molecule type" value="Genomic_DNA"/>
</dbReference>
<comment type="caution">
    <text evidence="2">The sequence shown here is derived from an EMBL/GenBank/DDBJ whole genome shotgun (WGS) entry which is preliminary data.</text>
</comment>
<dbReference type="InterPro" id="IPR002937">
    <property type="entry name" value="Amino_oxidase"/>
</dbReference>
<dbReference type="Pfam" id="PF01593">
    <property type="entry name" value="Amino_oxidase"/>
    <property type="match status" value="1"/>
</dbReference>
<sequence length="421" mass="44273">MNVAADVDVVVVGAGLAGLAAAGRLHRAGVGVRVCEAGDAVGGRVRTDDVDGFQLDRGFQVLLPAYPELRRVVDLDALRLGRFVRGAVAVTPDGRYDLAPPWRGLSAVLGAARFAGGRPRDTAVLAAMSARDVGLPDGLLHRRLTDTSIEDDLARWGVSARTVDTVLRPFLAGVFLDRRLATAAPLFHLIWRSFLRGGGALPDAGMRALPEQLAAALPAGTVRTGTEVVEVTASGVRLAGGESLRARAVVVATDGEVASRLLPEVAGPGWHSVTTWYFAAPAAPVSQPILLLDGADELLTNTAVLSEVASGYAPAGTALVAASVPDRLADSDVEQRLRVRLAELYDRSTSDWTTLARYAIPRALPVISPGRPLRLPVRVGPGRYVCGDHRDTCSTQGALVSGRRAATAVLRDLGVRDTPPR</sequence>
<dbReference type="GO" id="GO:0016491">
    <property type="term" value="F:oxidoreductase activity"/>
    <property type="evidence" value="ECO:0007669"/>
    <property type="project" value="InterPro"/>
</dbReference>
<accession>A0A1Q8CUW1</accession>
<dbReference type="Proteomes" id="UP000185596">
    <property type="component" value="Unassembled WGS sequence"/>
</dbReference>
<protein>
    <submittedName>
        <fullName evidence="2">Oxidoreductase</fullName>
    </submittedName>
</protein>